<protein>
    <submittedName>
        <fullName evidence="2">Uncharacterized protein</fullName>
    </submittedName>
</protein>
<dbReference type="GeneID" id="39986731"/>
<dbReference type="Proteomes" id="UP000192257">
    <property type="component" value="Unassembled WGS sequence"/>
</dbReference>
<dbReference type="RefSeq" id="XP_028881561.1">
    <property type="nucleotide sequence ID" value="XM_029026951.1"/>
</dbReference>
<dbReference type="EMBL" id="NBCO01000021">
    <property type="protein sequence ID" value="ORC87495.1"/>
    <property type="molecule type" value="Genomic_DNA"/>
</dbReference>
<evidence type="ECO:0000256" key="1">
    <source>
        <dbReference type="SAM" id="MobiDB-lite"/>
    </source>
</evidence>
<accession>A0A1X0NS12</accession>
<proteinExistence type="predicted"/>
<evidence type="ECO:0000313" key="2">
    <source>
        <dbReference type="EMBL" id="ORC87495.1"/>
    </source>
</evidence>
<gene>
    <name evidence="2" type="ORF">TM35_000211010</name>
</gene>
<feature type="region of interest" description="Disordered" evidence="1">
    <location>
        <begin position="26"/>
        <end position="82"/>
    </location>
</feature>
<comment type="caution">
    <text evidence="2">The sequence shown here is derived from an EMBL/GenBank/DDBJ whole genome shotgun (WGS) entry which is preliminary data.</text>
</comment>
<keyword evidence="3" id="KW-1185">Reference proteome</keyword>
<name>A0A1X0NS12_9TRYP</name>
<evidence type="ECO:0000313" key="3">
    <source>
        <dbReference type="Proteomes" id="UP000192257"/>
    </source>
</evidence>
<reference evidence="2 3" key="1">
    <citation type="submission" date="2017-03" db="EMBL/GenBank/DDBJ databases">
        <title>An alternative strategy for trypanosome survival in the mammalian bloodstream revealed through genome and transcriptome analysis of the ubiquitous bovine parasite Trypanosoma (Megatrypanum) theileri.</title>
        <authorList>
            <person name="Kelly S."/>
            <person name="Ivens A."/>
            <person name="Mott A."/>
            <person name="O'Neill E."/>
            <person name="Emms D."/>
            <person name="Macleod O."/>
            <person name="Voorheis P."/>
            <person name="Matthews J."/>
            <person name="Matthews K."/>
            <person name="Carrington M."/>
        </authorList>
    </citation>
    <scope>NUCLEOTIDE SEQUENCE [LARGE SCALE GENOMIC DNA]</scope>
    <source>
        <strain evidence="2">Edinburgh</strain>
    </source>
</reference>
<sequence length="109" mass="12247">MVSDEKANAINRTRYERYSPALRCDSSLHKGRSFGPRRGSSGRTQSRPKIINAARETRGPHGTPTKHGALSGPLGRNNKQISTPDIIDVRELETWDITRIYGTTFWLPL</sequence>
<dbReference type="VEuPathDB" id="TriTrypDB:TM35_000211010"/>
<feature type="compositionally biased region" description="Low complexity" evidence="1">
    <location>
        <begin position="33"/>
        <end position="43"/>
    </location>
</feature>
<organism evidence="2 3">
    <name type="scientific">Trypanosoma theileri</name>
    <dbReference type="NCBI Taxonomy" id="67003"/>
    <lineage>
        <taxon>Eukaryota</taxon>
        <taxon>Discoba</taxon>
        <taxon>Euglenozoa</taxon>
        <taxon>Kinetoplastea</taxon>
        <taxon>Metakinetoplastina</taxon>
        <taxon>Trypanosomatida</taxon>
        <taxon>Trypanosomatidae</taxon>
        <taxon>Trypanosoma</taxon>
    </lineage>
</organism>
<dbReference type="AlphaFoldDB" id="A0A1X0NS12"/>